<dbReference type="KEGG" id="haxz:M0R88_06275"/>
<feature type="compositionally biased region" description="Low complexity" evidence="1">
    <location>
        <begin position="425"/>
        <end position="439"/>
    </location>
</feature>
<evidence type="ECO:0000313" key="3">
    <source>
        <dbReference type="Proteomes" id="UP000830434"/>
    </source>
</evidence>
<sequence length="534" mass="58835">MSVDNFDGDGTGSQPSIIYAFDGGDEIRELSRSGYGEPGPSPGDIIERESTRSNPTECLPELELPGSRGLKEDDCGEEIPVFACNQCGKPKYLGRCCASPVCERDWPAAVKKKAVRLAGKLDALRRKVYASYDGKKNVDFNHVVASLPDFLVDSQNPMQRAYLVLKTLLEENWQVDGFGAVYHPYRIKKEYRKDQYEHGGKEGNGDMTWSDVLSSDDPLEYVKYSPHFHLFFPAVRKSFDYLVAEAVANQSGWVFHRITQGNDSNISVEDLEGLVHQVTYAFSHAGVNEWSADRAELTSVMKGDLHNMSVSDEIHAECLSHFCEAAPNLLGTQFADLDEATCDAEIAGSPPKEDQRTVNSEGASDETDSESPSAQESEGVRDSERSVKEENCDEEGETSSTDSSVGSSESSETNLTSARDRDTHTSSNDTSSAASSDSSPQQTPMEPTPDDAKGVRDDSPEHPFVDHRVQCEGELVPIREAAELLDDSEWCAKAPHVSGLRTAVKEWSRRTNGEDHLRWVNSGQDRSPAVIQLY</sequence>
<feature type="compositionally biased region" description="Basic and acidic residues" evidence="1">
    <location>
        <begin position="378"/>
        <end position="390"/>
    </location>
</feature>
<organism evidence="2 3">
    <name type="scientific">Halorussus gelatinilyticus</name>
    <dbReference type="NCBI Taxonomy" id="2937524"/>
    <lineage>
        <taxon>Archaea</taxon>
        <taxon>Methanobacteriati</taxon>
        <taxon>Methanobacteriota</taxon>
        <taxon>Stenosarchaea group</taxon>
        <taxon>Halobacteria</taxon>
        <taxon>Halobacteriales</taxon>
        <taxon>Haladaptataceae</taxon>
        <taxon>Halorussus</taxon>
    </lineage>
</organism>
<evidence type="ECO:0000313" key="2">
    <source>
        <dbReference type="EMBL" id="UPW01704.1"/>
    </source>
</evidence>
<feature type="region of interest" description="Disordered" evidence="1">
    <location>
        <begin position="29"/>
        <end position="57"/>
    </location>
</feature>
<feature type="compositionally biased region" description="Basic and acidic residues" evidence="1">
    <location>
        <begin position="450"/>
        <end position="468"/>
    </location>
</feature>
<keyword evidence="3" id="KW-1185">Reference proteome</keyword>
<proteinExistence type="predicted"/>
<accession>A0A8U0INF7</accession>
<gene>
    <name evidence="2" type="ORF">M0R88_06275</name>
</gene>
<dbReference type="EMBL" id="CP096658">
    <property type="protein sequence ID" value="UPW01704.1"/>
    <property type="molecule type" value="Genomic_DNA"/>
</dbReference>
<feature type="compositionally biased region" description="Low complexity" evidence="1">
    <location>
        <begin position="398"/>
        <end position="412"/>
    </location>
</feature>
<dbReference type="RefSeq" id="WP_248656094.1">
    <property type="nucleotide sequence ID" value="NZ_CP096658.1"/>
</dbReference>
<reference evidence="2" key="1">
    <citation type="submission" date="2022-04" db="EMBL/GenBank/DDBJ databases">
        <title>Diverse halophilic archaea isolated from saline environments.</title>
        <authorList>
            <person name="Cui H.-L."/>
        </authorList>
    </citation>
    <scope>NUCLEOTIDE SEQUENCE</scope>
    <source>
        <strain evidence="2">XZYJT40</strain>
    </source>
</reference>
<protein>
    <submittedName>
        <fullName evidence="2">Uncharacterized protein</fullName>
    </submittedName>
</protein>
<evidence type="ECO:0000256" key="1">
    <source>
        <dbReference type="SAM" id="MobiDB-lite"/>
    </source>
</evidence>
<dbReference type="AlphaFoldDB" id="A0A8U0INF7"/>
<dbReference type="GeneID" id="72189444"/>
<feature type="region of interest" description="Disordered" evidence="1">
    <location>
        <begin position="345"/>
        <end position="468"/>
    </location>
</feature>
<dbReference type="Proteomes" id="UP000830434">
    <property type="component" value="Chromosome"/>
</dbReference>
<name>A0A8U0INF7_9EURY</name>